<evidence type="ECO:0000259" key="5">
    <source>
        <dbReference type="Pfam" id="PF01869"/>
    </source>
</evidence>
<dbReference type="PANTHER" id="PTHR32329">
    <property type="entry name" value="BIFUNCTIONAL PROTEIN [INCLUDES 2-HYDROXYACYL-COA DEHYDRATASE (N-TER) AND ITS ACTIVATOR DOMAIN (C_TERM)-RELATED"/>
    <property type="match status" value="1"/>
</dbReference>
<gene>
    <name evidence="6" type="ORF">dnl_46440</name>
</gene>
<dbReference type="NCBIfam" id="TIGR00241">
    <property type="entry name" value="CoA_E_activ"/>
    <property type="match status" value="1"/>
</dbReference>
<dbReference type="InterPro" id="IPR051805">
    <property type="entry name" value="Dehydratase_Activator_Redct"/>
</dbReference>
<dbReference type="InterPro" id="IPR043129">
    <property type="entry name" value="ATPase_NBD"/>
</dbReference>
<name>A0A975GI94_9BACT</name>
<reference evidence="6" key="1">
    <citation type="journal article" date="2021" name="Microb. Physiol.">
        <title>Proteogenomic Insights into the Physiology of Marine, Sulfate-Reducing, Filamentous Desulfonema limicola and Desulfonema magnum.</title>
        <authorList>
            <person name="Schnaars V."/>
            <person name="Wohlbrand L."/>
            <person name="Scheve S."/>
            <person name="Hinrichs C."/>
            <person name="Reinhardt R."/>
            <person name="Rabus R."/>
        </authorList>
    </citation>
    <scope>NUCLEOTIDE SEQUENCE</scope>
    <source>
        <strain evidence="6">5ac10</strain>
    </source>
</reference>
<proteinExistence type="predicted"/>
<dbReference type="InterPro" id="IPR008275">
    <property type="entry name" value="CoA_E_activase_dom"/>
</dbReference>
<dbReference type="Proteomes" id="UP000663720">
    <property type="component" value="Chromosome"/>
</dbReference>
<dbReference type="EMBL" id="CP061799">
    <property type="protein sequence ID" value="QTA82271.1"/>
    <property type="molecule type" value="Genomic_DNA"/>
</dbReference>
<evidence type="ECO:0000313" key="7">
    <source>
        <dbReference type="Proteomes" id="UP000663720"/>
    </source>
</evidence>
<keyword evidence="2" id="KW-0479">Metal-binding</keyword>
<evidence type="ECO:0000313" key="6">
    <source>
        <dbReference type="EMBL" id="QTA82271.1"/>
    </source>
</evidence>
<dbReference type="RefSeq" id="WP_207688216.1">
    <property type="nucleotide sequence ID" value="NZ_CP061799.1"/>
</dbReference>
<dbReference type="Pfam" id="PF01869">
    <property type="entry name" value="BcrAD_BadFG"/>
    <property type="match status" value="1"/>
</dbReference>
<evidence type="ECO:0000256" key="1">
    <source>
        <dbReference type="ARBA" id="ARBA00001966"/>
    </source>
</evidence>
<keyword evidence="7" id="KW-1185">Reference proteome</keyword>
<keyword evidence="3" id="KW-0408">Iron</keyword>
<dbReference type="InterPro" id="IPR002731">
    <property type="entry name" value="ATPase_BadF"/>
</dbReference>
<accession>A0A975GI94</accession>
<organism evidence="6 7">
    <name type="scientific">Desulfonema limicola</name>
    <dbReference type="NCBI Taxonomy" id="45656"/>
    <lineage>
        <taxon>Bacteria</taxon>
        <taxon>Pseudomonadati</taxon>
        <taxon>Thermodesulfobacteriota</taxon>
        <taxon>Desulfobacteria</taxon>
        <taxon>Desulfobacterales</taxon>
        <taxon>Desulfococcaceae</taxon>
        <taxon>Desulfonema</taxon>
    </lineage>
</organism>
<dbReference type="Gene3D" id="3.30.420.40">
    <property type="match status" value="2"/>
</dbReference>
<protein>
    <submittedName>
        <fullName evidence="6">CoA enzyme activase domain-containing protein</fullName>
    </submittedName>
</protein>
<sequence>MLSAGIDIGSRSIECAVLENGKIRETRKADTGFDPAGQAKQLIKGLEFDVILATGYGRNLFEIEHDAPTITEIKAHARGAFYFFPGILTVLDIGGQDSKVMKLSESGKVIKFEMNDRCAAGTGKFLEIMAKTLGFTIENFGNAAGAAKKDLKISSMCTVFAESEVTSLVAKGENTKEIARGLHTAVVKRAVSMLNRVSPEGPVVFTGGVANNPFIIDLLSQISKREIFVPDKPEMNGAVGAALLAMEN</sequence>
<dbReference type="SUPFAM" id="SSF53067">
    <property type="entry name" value="Actin-like ATPase domain"/>
    <property type="match status" value="1"/>
</dbReference>
<keyword evidence="4" id="KW-0411">Iron-sulfur</keyword>
<evidence type="ECO:0000256" key="4">
    <source>
        <dbReference type="ARBA" id="ARBA00023014"/>
    </source>
</evidence>
<dbReference type="GO" id="GO:0051536">
    <property type="term" value="F:iron-sulfur cluster binding"/>
    <property type="evidence" value="ECO:0007669"/>
    <property type="project" value="UniProtKB-KW"/>
</dbReference>
<dbReference type="GO" id="GO:0046872">
    <property type="term" value="F:metal ion binding"/>
    <property type="evidence" value="ECO:0007669"/>
    <property type="project" value="UniProtKB-KW"/>
</dbReference>
<comment type="cofactor">
    <cofactor evidence="1">
        <name>[4Fe-4S] cluster</name>
        <dbReference type="ChEBI" id="CHEBI:49883"/>
    </cofactor>
</comment>
<dbReference type="PANTHER" id="PTHR32329:SF8">
    <property type="entry name" value="ACTIVATOR OF (R)-2-HYDROXYGLUTARYL-COA DEHYDRATASE"/>
    <property type="match status" value="1"/>
</dbReference>
<dbReference type="KEGG" id="dli:dnl_46440"/>
<feature type="domain" description="ATPase BadF/BadG/BcrA/BcrD type" evidence="5">
    <location>
        <begin position="5"/>
        <end position="245"/>
    </location>
</feature>
<dbReference type="AlphaFoldDB" id="A0A975GI94"/>
<evidence type="ECO:0000256" key="2">
    <source>
        <dbReference type="ARBA" id="ARBA00022723"/>
    </source>
</evidence>
<dbReference type="CDD" id="cd24036">
    <property type="entry name" value="ASKHA_NBD_BcrAD_BadFG_HgdC_HadI"/>
    <property type="match status" value="1"/>
</dbReference>
<evidence type="ECO:0000256" key="3">
    <source>
        <dbReference type="ARBA" id="ARBA00023004"/>
    </source>
</evidence>